<keyword evidence="3" id="KW-0238">DNA-binding</keyword>
<dbReference type="RefSeq" id="WP_320236171.1">
    <property type="nucleotide sequence ID" value="NZ_JAVIJF010000024.1"/>
</dbReference>
<organism evidence="5 6">
    <name type="scientific">Mesorhizobium montanum</name>
    <dbReference type="NCBI Taxonomy" id="3072323"/>
    <lineage>
        <taxon>Bacteria</taxon>
        <taxon>Pseudomonadati</taxon>
        <taxon>Pseudomonadota</taxon>
        <taxon>Alphaproteobacteria</taxon>
        <taxon>Hyphomicrobiales</taxon>
        <taxon>Phyllobacteriaceae</taxon>
        <taxon>Mesorhizobium</taxon>
    </lineage>
</organism>
<evidence type="ECO:0000313" key="6">
    <source>
        <dbReference type="Proteomes" id="UP001276840"/>
    </source>
</evidence>
<evidence type="ECO:0000256" key="1">
    <source>
        <dbReference type="ARBA" id="ARBA00022741"/>
    </source>
</evidence>
<name>A0ABU4ZUY9_9HYPH</name>
<feature type="domain" description="DNA mismatch repair proteins mutS family" evidence="4">
    <location>
        <begin position="332"/>
        <end position="509"/>
    </location>
</feature>
<comment type="caution">
    <text evidence="5">The sequence shown here is derived from an EMBL/GenBank/DDBJ whole genome shotgun (WGS) entry which is preliminary data.</text>
</comment>
<dbReference type="Proteomes" id="UP001276840">
    <property type="component" value="Unassembled WGS sequence"/>
</dbReference>
<dbReference type="SMART" id="SM00534">
    <property type="entry name" value="MUTSac"/>
    <property type="match status" value="1"/>
</dbReference>
<sequence length="513" mass="58420">MAAFESILFLHPEKYPPAHEAGQPECFADLNLDQVVAAINSGRKEYDLEGYFHISLTSTDEVAYRHEIVRDLENEDLLKLLRAFAESMRGMRAHLAQAEKIRFRLQKESWFLKAANAYCRAVTELADKLGPTTVASQGMKAFCRYIQDYVGSSRFSSLQTTVEGIRRDLDGIHYCVYLYGSSLKVHKYREETDYSAEIEETFAKFRQGDVKDYSCKLQDWVEMNHVEEKILAFVSLLWPDIFARLRGFFGAEKDAFLDTKVAEFDRQIQFYLSYLDYIGRLKEDGLAFSLPAVSDQDKAVKAIDAFDIALAAKLSADKSRIVCNDYELSGKERILVVSGPNQGGKTTFARMFGQMHHLASLGLPVPGRKVRLFLFDTVFTHFEREEDIANLRGKLQDDLVRVHDILERATAQSVVIMNEIFTSTTLQDATFLSEKVMRRIVHLDTPCVWVTFIHELATFSETTVSMVSSVDPANPATRTYKVVRRPASGRSYAMSIAEKYGLTEERLSERIRP</sequence>
<dbReference type="InterPro" id="IPR000432">
    <property type="entry name" value="DNA_mismatch_repair_MutS_C"/>
</dbReference>
<dbReference type="SUPFAM" id="SSF52540">
    <property type="entry name" value="P-loop containing nucleoside triphosphate hydrolases"/>
    <property type="match status" value="1"/>
</dbReference>
<dbReference type="Gene3D" id="3.40.50.300">
    <property type="entry name" value="P-loop containing nucleotide triphosphate hydrolases"/>
    <property type="match status" value="1"/>
</dbReference>
<dbReference type="InterPro" id="IPR027417">
    <property type="entry name" value="P-loop_NTPase"/>
</dbReference>
<reference evidence="5 6" key="1">
    <citation type="submission" date="2023-08" db="EMBL/GenBank/DDBJ databases">
        <title>Implementing the SeqCode for naming new Mesorhizobium species isolated from Vachellia karroo root nodules.</title>
        <authorList>
            <person name="Van Lill M."/>
        </authorList>
    </citation>
    <scope>NUCLEOTIDE SEQUENCE [LARGE SCALE GENOMIC DNA]</scope>
    <source>
        <strain evidence="5 6">MSK 1335</strain>
    </source>
</reference>
<dbReference type="InterPro" id="IPR045076">
    <property type="entry name" value="MutS"/>
</dbReference>
<gene>
    <name evidence="5" type="ORF">RFM68_27555</name>
</gene>
<proteinExistence type="predicted"/>
<keyword evidence="1" id="KW-0547">Nucleotide-binding</keyword>
<dbReference type="Pfam" id="PF00488">
    <property type="entry name" value="MutS_V"/>
    <property type="match status" value="1"/>
</dbReference>
<dbReference type="PANTHER" id="PTHR11361">
    <property type="entry name" value="DNA MISMATCH REPAIR PROTEIN MUTS FAMILY MEMBER"/>
    <property type="match status" value="1"/>
</dbReference>
<dbReference type="EMBL" id="JAVIJF010000024">
    <property type="protein sequence ID" value="MDX8528237.1"/>
    <property type="molecule type" value="Genomic_DNA"/>
</dbReference>
<evidence type="ECO:0000313" key="5">
    <source>
        <dbReference type="EMBL" id="MDX8528237.1"/>
    </source>
</evidence>
<evidence type="ECO:0000259" key="4">
    <source>
        <dbReference type="SMART" id="SM00534"/>
    </source>
</evidence>
<evidence type="ECO:0000256" key="2">
    <source>
        <dbReference type="ARBA" id="ARBA00022840"/>
    </source>
</evidence>
<keyword evidence="2" id="KW-0067">ATP-binding</keyword>
<protein>
    <submittedName>
        <fullName evidence="5">DNA mismatch repair protein MutS</fullName>
    </submittedName>
</protein>
<accession>A0ABU4ZUY9</accession>
<evidence type="ECO:0000256" key="3">
    <source>
        <dbReference type="ARBA" id="ARBA00023125"/>
    </source>
</evidence>
<keyword evidence="6" id="KW-1185">Reference proteome</keyword>
<dbReference type="PANTHER" id="PTHR11361:SF34">
    <property type="entry name" value="DNA MISMATCH REPAIR PROTEIN MSH1, MITOCHONDRIAL"/>
    <property type="match status" value="1"/>
</dbReference>